<organism evidence="1 2">
    <name type="scientific">Thalassobellus suaedae</name>
    <dbReference type="NCBI Taxonomy" id="3074124"/>
    <lineage>
        <taxon>Bacteria</taxon>
        <taxon>Pseudomonadati</taxon>
        <taxon>Bacteroidota</taxon>
        <taxon>Flavobacteriia</taxon>
        <taxon>Flavobacteriales</taxon>
        <taxon>Flavobacteriaceae</taxon>
        <taxon>Thalassobellus</taxon>
    </lineage>
</organism>
<evidence type="ECO:0000313" key="2">
    <source>
        <dbReference type="Proteomes" id="UP001303407"/>
    </source>
</evidence>
<dbReference type="Pfam" id="PF12888">
    <property type="entry name" value="Lipid_bd"/>
    <property type="match status" value="1"/>
</dbReference>
<reference evidence="1 2" key="1">
    <citation type="submission" date="2023-09" db="EMBL/GenBank/DDBJ databases">
        <title>Thalassobella suaedae gen. nov., sp. nov., a marine bacterium of the family Flavobacteriaceae isolated from a halophyte Suaeda japonica.</title>
        <authorList>
            <person name="Lee S.Y."/>
            <person name="Hwang C.Y."/>
        </authorList>
    </citation>
    <scope>NUCLEOTIDE SEQUENCE [LARGE SCALE GENOMIC DNA]</scope>
    <source>
        <strain evidence="1 2">HL-DH10</strain>
    </source>
</reference>
<dbReference type="EMBL" id="CP134536">
    <property type="protein sequence ID" value="WNH13405.1"/>
    <property type="molecule type" value="Genomic_DNA"/>
</dbReference>
<keyword evidence="2" id="KW-1185">Reference proteome</keyword>
<gene>
    <name evidence="1" type="ORF">RHP49_03900</name>
</gene>
<accession>A0ABY9Y574</accession>
<name>A0ABY9Y574_9FLAO</name>
<dbReference type="Gene3D" id="2.40.128.220">
    <property type="match status" value="1"/>
</dbReference>
<dbReference type="Proteomes" id="UP001303407">
    <property type="component" value="Chromosome"/>
</dbReference>
<dbReference type="RefSeq" id="WP_415863374.1">
    <property type="nucleotide sequence ID" value="NZ_CP134536.1"/>
</dbReference>
<proteinExistence type="predicted"/>
<dbReference type="InterPro" id="IPR024404">
    <property type="entry name" value="Lipid-bd_put"/>
</dbReference>
<protein>
    <submittedName>
        <fullName evidence="1">Lipid-binding protein</fullName>
    </submittedName>
</protein>
<dbReference type="InterPro" id="IPR038668">
    <property type="entry name" value="Lipid-bd_sf"/>
</dbReference>
<evidence type="ECO:0000313" key="1">
    <source>
        <dbReference type="EMBL" id="WNH13405.1"/>
    </source>
</evidence>
<dbReference type="PROSITE" id="PS51257">
    <property type="entry name" value="PROKAR_LIPOPROTEIN"/>
    <property type="match status" value="1"/>
</dbReference>
<sequence>MDTIKKYIVLVLIGIIAFTSCETEEGYEDYTVENTNLSDMSGDWYVEVFVDDDLVSDYIRITTSNSASSENSLQIYDHFNFWWMNVAVPADLSSLTFSGTDLLSSVEDDDTDTTDVFETYDVNVNVSNGSVIKDGTVTSGTGNVADLISFDVEFADDPGTIYHFEGYKRSGFLEDEH</sequence>